<dbReference type="FunFam" id="3.40.630.40:FF:000001">
    <property type="entry name" value="N-acetylmuramoyl-L-alanine amidase"/>
    <property type="match status" value="1"/>
</dbReference>
<comment type="subcellular location">
    <subcellularLocation>
        <location evidence="2">Periplasm</location>
    </subcellularLocation>
</comment>
<comment type="similarity">
    <text evidence="3">Belongs to the N-acetylmuramoyl-L-alanine amidase 3 family.</text>
</comment>
<dbReference type="Gene3D" id="2.60.40.3500">
    <property type="match status" value="1"/>
</dbReference>
<comment type="catalytic activity">
    <reaction evidence="1">
        <text>Hydrolyzes the link between N-acetylmuramoyl residues and L-amino acid residues in certain cell-wall glycopeptides.</text>
        <dbReference type="EC" id="3.5.1.28"/>
    </reaction>
</comment>
<accession>A0A6I6DZT7</accession>
<dbReference type="InterPro" id="IPR021731">
    <property type="entry name" value="AMIN_dom"/>
</dbReference>
<dbReference type="PROSITE" id="PS51782">
    <property type="entry name" value="LYSM"/>
    <property type="match status" value="1"/>
</dbReference>
<dbReference type="GO" id="GO:0008745">
    <property type="term" value="F:N-acetylmuramoyl-L-alanine amidase activity"/>
    <property type="evidence" value="ECO:0007669"/>
    <property type="project" value="UniProtKB-EC"/>
</dbReference>
<dbReference type="CDD" id="cd00118">
    <property type="entry name" value="LysM"/>
    <property type="match status" value="1"/>
</dbReference>
<dbReference type="GO" id="GO:0071555">
    <property type="term" value="P:cell wall organization"/>
    <property type="evidence" value="ECO:0007669"/>
    <property type="project" value="UniProtKB-KW"/>
</dbReference>
<dbReference type="CDD" id="cd02696">
    <property type="entry name" value="MurNAc-LAA"/>
    <property type="match status" value="1"/>
</dbReference>
<keyword evidence="13" id="KW-1185">Reference proteome</keyword>
<evidence type="ECO:0000256" key="6">
    <source>
        <dbReference type="ARBA" id="ARBA00022764"/>
    </source>
</evidence>
<dbReference type="InterPro" id="IPR018392">
    <property type="entry name" value="LysM"/>
</dbReference>
<evidence type="ECO:0000259" key="11">
    <source>
        <dbReference type="PROSITE" id="PS51782"/>
    </source>
</evidence>
<dbReference type="EMBL" id="CP039268">
    <property type="protein sequence ID" value="QGU33221.1"/>
    <property type="molecule type" value="Genomic_DNA"/>
</dbReference>
<feature type="signal peptide" evidence="10">
    <location>
        <begin position="1"/>
        <end position="20"/>
    </location>
</feature>
<evidence type="ECO:0000256" key="7">
    <source>
        <dbReference type="ARBA" id="ARBA00022801"/>
    </source>
</evidence>
<dbReference type="InterPro" id="IPR050695">
    <property type="entry name" value="N-acetylmuramoyl_amidase_3"/>
</dbReference>
<proteinExistence type="inferred from homology"/>
<reference evidence="12 13" key="1">
    <citation type="submission" date="2019-12" db="EMBL/GenBank/DDBJ databases">
        <title>The complete genome of the thermophilic, anoxygenic phototrophic gammaproteobacterium Thermochromatium tepidum.</title>
        <authorList>
            <person name="Sattley W.M."/>
            <person name="Swingley W.D."/>
            <person name="Burchell B.M."/>
            <person name="Gurbani S.A."/>
            <person name="Kujawa C.M."/>
            <person name="Nuccio D.A."/>
            <person name="Schladweiler J."/>
            <person name="Shaffer K.N."/>
            <person name="Stokes L.M."/>
            <person name="Touchman J.W."/>
            <person name="Blankenship R.E."/>
            <person name="Madigan M.T."/>
        </authorList>
    </citation>
    <scope>NUCLEOTIDE SEQUENCE [LARGE SCALE GENOMIC DNA]</scope>
    <source>
        <strain evidence="12 13">ATCC 43061</strain>
    </source>
</reference>
<dbReference type="OrthoDB" id="9806267at2"/>
<dbReference type="RefSeq" id="WP_153975415.1">
    <property type="nucleotide sequence ID" value="NZ_CP039268.1"/>
</dbReference>
<gene>
    <name evidence="12" type="ORF">E6P07_09675</name>
</gene>
<dbReference type="GO" id="GO:0009253">
    <property type="term" value="P:peptidoglycan catabolic process"/>
    <property type="evidence" value="ECO:0007669"/>
    <property type="project" value="InterPro"/>
</dbReference>
<feature type="chain" id="PRO_5026036338" description="N-acetylmuramoyl-L-alanine amidase AmiC" evidence="10">
    <location>
        <begin position="21"/>
        <end position="462"/>
    </location>
</feature>
<keyword evidence="6" id="KW-0574">Periplasm</keyword>
<sequence length="462" mass="49998">MNRLIVLFMLLIALPAASVAVEVDCQWNPPSSSKTRLLFNLTAPAAHRIFTLDQPDRVVIDIAGAQMRSDLPAARTDDPLLIGVRAGVRPNGDLRVVLDLKQQVRVKSFTDRTGADRYQLIVELLPKSLGGGKLQPVSNQAPVQPLWLSRGRTAIVAIDAGHGGEDPGAIGPNGTREKDVTLAIAHRLKRLIERESGIRAIMIRDDDRYVGLRERTLIAREHKADLFVSIHADAYENPDAQGSSVYILSHGAASSEAAGWLADRENKADRIGGADPTTSEDMLAAVLLDMTRNTTLEHSAEAATSVLRALKRVGVVHKADVQRAGFVVLKSPDIPSVLVETAFISNAQEEQRLRDNLYLQRMAEAILAGIKGYFAKYPPRGLLAADTGQGVEHRGTDAVQGLKSASRTRAGSLREYVITQGDTLSGIAKRYRVSLSSLRAENGLSETDIIQVGQVIAIPSDS</sequence>
<feature type="domain" description="LysM" evidence="11">
    <location>
        <begin position="414"/>
        <end position="458"/>
    </location>
</feature>
<dbReference type="SUPFAM" id="SSF53187">
    <property type="entry name" value="Zn-dependent exopeptidases"/>
    <property type="match status" value="1"/>
</dbReference>
<evidence type="ECO:0000256" key="8">
    <source>
        <dbReference type="ARBA" id="ARBA00023316"/>
    </source>
</evidence>
<evidence type="ECO:0000256" key="10">
    <source>
        <dbReference type="SAM" id="SignalP"/>
    </source>
</evidence>
<dbReference type="EC" id="3.5.1.28" evidence="4"/>
<dbReference type="AlphaFoldDB" id="A0A6I6DZT7"/>
<dbReference type="Pfam" id="PF01476">
    <property type="entry name" value="LysM"/>
    <property type="match status" value="1"/>
</dbReference>
<evidence type="ECO:0000313" key="12">
    <source>
        <dbReference type="EMBL" id="QGU33221.1"/>
    </source>
</evidence>
<protein>
    <recommendedName>
        <fullName evidence="9">N-acetylmuramoyl-L-alanine amidase AmiC</fullName>
        <ecNumber evidence="4">3.5.1.28</ecNumber>
    </recommendedName>
</protein>
<dbReference type="SMART" id="SM00257">
    <property type="entry name" value="LysM"/>
    <property type="match status" value="1"/>
</dbReference>
<keyword evidence="5 10" id="KW-0732">Signal</keyword>
<evidence type="ECO:0000313" key="13">
    <source>
        <dbReference type="Proteomes" id="UP000426424"/>
    </source>
</evidence>
<dbReference type="Pfam" id="PF01520">
    <property type="entry name" value="Amidase_3"/>
    <property type="match status" value="1"/>
</dbReference>
<organism evidence="12 13">
    <name type="scientific">Thermochromatium tepidum ATCC 43061</name>
    <dbReference type="NCBI Taxonomy" id="316276"/>
    <lineage>
        <taxon>Bacteria</taxon>
        <taxon>Pseudomonadati</taxon>
        <taxon>Pseudomonadota</taxon>
        <taxon>Gammaproteobacteria</taxon>
        <taxon>Chromatiales</taxon>
        <taxon>Chromatiaceae</taxon>
        <taxon>Thermochromatium</taxon>
    </lineage>
</organism>
<name>A0A6I6DZT7_THETI</name>
<dbReference type="KEGG" id="ttp:E6P07_09675"/>
<keyword evidence="7" id="KW-0378">Hydrolase</keyword>
<dbReference type="GO" id="GO:0030288">
    <property type="term" value="C:outer membrane-bounded periplasmic space"/>
    <property type="evidence" value="ECO:0007669"/>
    <property type="project" value="TreeGrafter"/>
</dbReference>
<keyword evidence="8" id="KW-0961">Cell wall biogenesis/degradation</keyword>
<dbReference type="Gene3D" id="3.40.630.40">
    <property type="entry name" value="Zn-dependent exopeptidases"/>
    <property type="match status" value="1"/>
</dbReference>
<evidence type="ECO:0000256" key="1">
    <source>
        <dbReference type="ARBA" id="ARBA00001561"/>
    </source>
</evidence>
<dbReference type="Pfam" id="PF11741">
    <property type="entry name" value="AMIN"/>
    <property type="match status" value="1"/>
</dbReference>
<evidence type="ECO:0000256" key="4">
    <source>
        <dbReference type="ARBA" id="ARBA00011901"/>
    </source>
</evidence>
<dbReference type="InterPro" id="IPR002508">
    <property type="entry name" value="MurNAc-LAA_cat"/>
</dbReference>
<dbReference type="SMART" id="SM00646">
    <property type="entry name" value="Ami_3"/>
    <property type="match status" value="1"/>
</dbReference>
<evidence type="ECO:0000256" key="5">
    <source>
        <dbReference type="ARBA" id="ARBA00022729"/>
    </source>
</evidence>
<evidence type="ECO:0000256" key="3">
    <source>
        <dbReference type="ARBA" id="ARBA00010860"/>
    </source>
</evidence>
<dbReference type="PANTHER" id="PTHR30404">
    <property type="entry name" value="N-ACETYLMURAMOYL-L-ALANINE AMIDASE"/>
    <property type="match status" value="1"/>
</dbReference>
<dbReference type="SUPFAM" id="SSF54106">
    <property type="entry name" value="LysM domain"/>
    <property type="match status" value="1"/>
</dbReference>
<evidence type="ECO:0000256" key="2">
    <source>
        <dbReference type="ARBA" id="ARBA00004418"/>
    </source>
</evidence>
<dbReference type="Gene3D" id="3.10.350.10">
    <property type="entry name" value="LysM domain"/>
    <property type="match status" value="1"/>
</dbReference>
<dbReference type="InterPro" id="IPR036779">
    <property type="entry name" value="LysM_dom_sf"/>
</dbReference>
<evidence type="ECO:0000256" key="9">
    <source>
        <dbReference type="ARBA" id="ARBA00074581"/>
    </source>
</evidence>
<dbReference type="Proteomes" id="UP000426424">
    <property type="component" value="Chromosome"/>
</dbReference>
<dbReference type="PANTHER" id="PTHR30404:SF0">
    <property type="entry name" value="N-ACETYLMURAMOYL-L-ALANINE AMIDASE AMIC"/>
    <property type="match status" value="1"/>
</dbReference>